<dbReference type="KEGG" id="vcw:GJQ55_08945"/>
<evidence type="ECO:0000256" key="2">
    <source>
        <dbReference type="PIRSR" id="PIRSR005211-1"/>
    </source>
</evidence>
<proteinExistence type="inferred from homology"/>
<dbReference type="InterPro" id="IPR000073">
    <property type="entry name" value="AB_hydrolase_1"/>
</dbReference>
<feature type="domain" description="AB hydrolase-1" evidence="3">
    <location>
        <begin position="63"/>
        <end position="302"/>
    </location>
</feature>
<dbReference type="InterPro" id="IPR012020">
    <property type="entry name" value="ABHD4"/>
</dbReference>
<dbReference type="AlphaFoldDB" id="A0A9X7UX82"/>
<reference evidence="4 5" key="1">
    <citation type="submission" date="2019-11" db="EMBL/GenBank/DDBJ databases">
        <title>Venatorbacter sp. nov. a predator of Campylobacter and other Gram-negative bacteria.</title>
        <authorList>
            <person name="Saeedi A."/>
            <person name="Cummings N.J."/>
            <person name="Connerton I.F."/>
            <person name="Connerton P.L."/>
        </authorList>
    </citation>
    <scope>NUCLEOTIDE SEQUENCE [LARGE SCALE GENOMIC DNA]</scope>
    <source>
        <strain evidence="4">XL5</strain>
    </source>
</reference>
<dbReference type="PIRSF" id="PIRSF005211">
    <property type="entry name" value="Ab_hydro_YheT"/>
    <property type="match status" value="1"/>
</dbReference>
<evidence type="ECO:0000256" key="1">
    <source>
        <dbReference type="ARBA" id="ARBA00010884"/>
    </source>
</evidence>
<dbReference type="RefSeq" id="WP_228344638.1">
    <property type="nucleotide sequence ID" value="NZ_CP046056.1"/>
</dbReference>
<gene>
    <name evidence="4" type="ORF">GJQ55_08945</name>
</gene>
<keyword evidence="5" id="KW-1185">Reference proteome</keyword>
<dbReference type="SUPFAM" id="SSF53474">
    <property type="entry name" value="alpha/beta-Hydrolases"/>
    <property type="match status" value="1"/>
</dbReference>
<dbReference type="Proteomes" id="UP000596074">
    <property type="component" value="Chromosome"/>
</dbReference>
<evidence type="ECO:0000313" key="5">
    <source>
        <dbReference type="Proteomes" id="UP000596074"/>
    </source>
</evidence>
<dbReference type="Gene3D" id="3.40.50.1820">
    <property type="entry name" value="alpha/beta hydrolase"/>
    <property type="match status" value="1"/>
</dbReference>
<accession>A0A9X7UX82</accession>
<feature type="active site" description="Charge relay system" evidence="2">
    <location>
        <position position="298"/>
    </location>
</feature>
<feature type="active site" description="Charge relay system" evidence="2">
    <location>
        <position position="269"/>
    </location>
</feature>
<protein>
    <submittedName>
        <fullName evidence="4">Alpha/beta fold hydrolase</fullName>
    </submittedName>
</protein>
<evidence type="ECO:0000313" key="4">
    <source>
        <dbReference type="EMBL" id="QQD24579.1"/>
    </source>
</evidence>
<evidence type="ECO:0000259" key="3">
    <source>
        <dbReference type="Pfam" id="PF00561"/>
    </source>
</evidence>
<dbReference type="GO" id="GO:0047372">
    <property type="term" value="F:monoacylglycerol lipase activity"/>
    <property type="evidence" value="ECO:0007669"/>
    <property type="project" value="TreeGrafter"/>
</dbReference>
<dbReference type="GO" id="GO:0034338">
    <property type="term" value="F:short-chain carboxylesterase activity"/>
    <property type="evidence" value="ECO:0007669"/>
    <property type="project" value="TreeGrafter"/>
</dbReference>
<dbReference type="InterPro" id="IPR029058">
    <property type="entry name" value="AB_hydrolase_fold"/>
</dbReference>
<dbReference type="PANTHER" id="PTHR10794">
    <property type="entry name" value="ABHYDROLASE DOMAIN-CONTAINING PROTEIN"/>
    <property type="match status" value="1"/>
</dbReference>
<sequence length="344" mass="38728">MPLITSSYTPPPALANGYVQSILPTLVRRLPSEHLQRERLELGDGDFLDLDWSRCAASTQPRPLVIISHGLEGHSRRPYVLGVARQANRQGFDALAWNFRACSGEPNRLPRMYHSGATEDLHAVVQHAVACGYQRIHLVGFSMGGNLSLVYAGREAAQMPAAVRSVVAFSVPCDLHGSALQLAKRRNRIFMWRFLRDLGEKMRIKAQRFPQLISVDGYQNIRNFQQFDDRYTAPLHGFRDALDYWQQSSSLNYLAELKVPTLLVNARNDPFLSAACFPQQLAQQHEFLHLEIPASGGHVGFIRRSKDQTYWMELRALEFIAAQEKRVPASLPDAHTQPLTTSAS</sequence>
<keyword evidence="4" id="KW-0378">Hydrolase</keyword>
<dbReference type="Pfam" id="PF00561">
    <property type="entry name" value="Abhydrolase_1"/>
    <property type="match status" value="1"/>
</dbReference>
<dbReference type="PANTHER" id="PTHR10794:SF94">
    <property type="entry name" value="ESTERASE YHET-RELATED"/>
    <property type="match status" value="1"/>
</dbReference>
<feature type="active site" description="Charge relay system" evidence="2">
    <location>
        <position position="142"/>
    </location>
</feature>
<name>A0A9X7UX82_9GAMM</name>
<organism evidence="4 5">
    <name type="scientific">Venatoribacter cucullus</name>
    <dbReference type="NCBI Taxonomy" id="2661630"/>
    <lineage>
        <taxon>Bacteria</taxon>
        <taxon>Pseudomonadati</taxon>
        <taxon>Pseudomonadota</taxon>
        <taxon>Gammaproteobacteria</taxon>
        <taxon>Oceanospirillales</taxon>
        <taxon>Oceanospirillaceae</taxon>
        <taxon>Venatoribacter</taxon>
    </lineage>
</organism>
<dbReference type="EMBL" id="CP046056">
    <property type="protein sequence ID" value="QQD24579.1"/>
    <property type="molecule type" value="Genomic_DNA"/>
</dbReference>
<comment type="similarity">
    <text evidence="1">Belongs to the AB hydrolase superfamily. AB hydrolase 4 family.</text>
</comment>
<dbReference type="InterPro" id="IPR050960">
    <property type="entry name" value="AB_hydrolase_4_sf"/>
</dbReference>